<evidence type="ECO:0000313" key="1">
    <source>
        <dbReference type="EMBL" id="MBA2851615.1"/>
    </source>
</evidence>
<gene>
    <name evidence="1" type="ORF">HNP86_001774</name>
</gene>
<dbReference type="RefSeq" id="WP_181501441.1">
    <property type="nucleotide sequence ID" value="NZ_JACDUH010000003.1"/>
</dbReference>
<organism evidence="1 2">
    <name type="scientific">Methanococcus maripaludis</name>
    <name type="common">Methanococcus deltae</name>
    <dbReference type="NCBI Taxonomy" id="39152"/>
    <lineage>
        <taxon>Archaea</taxon>
        <taxon>Methanobacteriati</taxon>
        <taxon>Methanobacteriota</taxon>
        <taxon>Methanomada group</taxon>
        <taxon>Methanococci</taxon>
        <taxon>Methanococcales</taxon>
        <taxon>Methanococcaceae</taxon>
        <taxon>Methanococcus</taxon>
    </lineage>
</organism>
<name>A0A7J9NWI0_METMI</name>
<proteinExistence type="predicted"/>
<protein>
    <submittedName>
        <fullName evidence="1">Uncharacterized protein</fullName>
    </submittedName>
</protein>
<accession>A0A7J9NWI0</accession>
<comment type="caution">
    <text evidence="1">The sequence shown here is derived from an EMBL/GenBank/DDBJ whole genome shotgun (WGS) entry which is preliminary data.</text>
</comment>
<evidence type="ECO:0000313" key="2">
    <source>
        <dbReference type="Proteomes" id="UP000564425"/>
    </source>
</evidence>
<dbReference type="AlphaFoldDB" id="A0A7J9NWI0"/>
<dbReference type="EMBL" id="JACDUH010000003">
    <property type="protein sequence ID" value="MBA2851615.1"/>
    <property type="molecule type" value="Genomic_DNA"/>
</dbReference>
<sequence length="230" mass="26494">MHTLEAGARERLLTHCDFSKGPYIAVVHARAKLNPGMRKSEEFMLRTILRSAKDIKKYERLVSTMRAKGYNAYGYVSVHARAAKPALRIFLHTLLDKVYDVITLKGERRKSAKKHLTPNRIHKEYITALSQKGCIAGERYFMIDIDTKDPDTYCDCFNKLQSIAEKDKKNYNKDRLCYDTIIVAEYESKNGYHIITKAFNPNLMKMEDVEVKPATCNPMLFLEYIQGATV</sequence>
<reference evidence="1 2" key="1">
    <citation type="submission" date="2020-07" db="EMBL/GenBank/DDBJ databases">
        <title>Genomic Encyclopedia of Type Strains, Phase IV (KMG-V): Genome sequencing to study the core and pangenomes of soil and plant-associated prokaryotes.</title>
        <authorList>
            <person name="Whitman W."/>
        </authorList>
    </citation>
    <scope>NUCLEOTIDE SEQUENCE [LARGE SCALE GENOMIC DNA]</scope>
    <source>
        <strain evidence="1 2">A1</strain>
    </source>
</reference>
<dbReference type="Proteomes" id="UP000564425">
    <property type="component" value="Unassembled WGS sequence"/>
</dbReference>